<organism evidence="2 3">
    <name type="scientific">Ophiobolus disseminans</name>
    <dbReference type="NCBI Taxonomy" id="1469910"/>
    <lineage>
        <taxon>Eukaryota</taxon>
        <taxon>Fungi</taxon>
        <taxon>Dikarya</taxon>
        <taxon>Ascomycota</taxon>
        <taxon>Pezizomycotina</taxon>
        <taxon>Dothideomycetes</taxon>
        <taxon>Pleosporomycetidae</taxon>
        <taxon>Pleosporales</taxon>
        <taxon>Pleosporineae</taxon>
        <taxon>Phaeosphaeriaceae</taxon>
        <taxon>Ophiobolus</taxon>
    </lineage>
</organism>
<protein>
    <submittedName>
        <fullName evidence="2">Uncharacterized protein</fullName>
    </submittedName>
</protein>
<gene>
    <name evidence="2" type="ORF">CC86DRAFT_322394</name>
</gene>
<sequence length="561" mass="61634">MSSVTPASFIDDGSSFHKRTPHGLHPAHVSDWISNPDSDTSSAYTGSYIDDGADMLDPNKHAPGFGPIDARFYKQRKRKENEKMGPWNDDMQKAIAGDIQHNLHKMRGIGNLDIRKVGRHEAEEEKRDKHGRRKKDTVTIPMPPKWGTFVVKGDDGRVIVVDEDGMEFDSGPPQVPIHQHELPPRWVKAPSTVSIPSLPTPSLTSSEQRHSRDKHAKRHPRRDKKSKHNASHKVLTPIPESEYEDEPRLSDGEDLASPTGFFMTGGKDGWPSRSYSAFITAEARLTYTLPARYSSRKPHRSSLHEDDKVSAKSSSTYKPVTIEDAPDTSSENASIIKDAGWGGGWGDVRAGSEQSWGGNKKDSHMSSRHSTKAPSNAAWTASQAASDHHPSTSVQNWIGDKVKTISSASSHKSEHHSHRSHTRSHRSRSSSHAPSDKTSEASWDGYELPKSQSEVSVAGSGSERGWPGSQASSQHTSSHRSRKSSKSGGSDQWGGSQKANVDGWAGDQIASESGTSWKDGGEGSRAYSNGYDEDNETYLNDNWGGVAVRVRSRRESNSGWE</sequence>
<feature type="region of interest" description="Disordered" evidence="1">
    <location>
        <begin position="120"/>
        <end position="141"/>
    </location>
</feature>
<evidence type="ECO:0000313" key="3">
    <source>
        <dbReference type="Proteomes" id="UP000799424"/>
    </source>
</evidence>
<dbReference type="Proteomes" id="UP000799424">
    <property type="component" value="Unassembled WGS sequence"/>
</dbReference>
<feature type="region of interest" description="Disordered" evidence="1">
    <location>
        <begin position="190"/>
        <end position="266"/>
    </location>
</feature>
<keyword evidence="3" id="KW-1185">Reference proteome</keyword>
<feature type="compositionally biased region" description="Polar residues" evidence="1">
    <location>
        <begin position="372"/>
        <end position="396"/>
    </location>
</feature>
<reference evidence="2" key="1">
    <citation type="journal article" date="2020" name="Stud. Mycol.">
        <title>101 Dothideomycetes genomes: a test case for predicting lifestyles and emergence of pathogens.</title>
        <authorList>
            <person name="Haridas S."/>
            <person name="Albert R."/>
            <person name="Binder M."/>
            <person name="Bloem J."/>
            <person name="Labutti K."/>
            <person name="Salamov A."/>
            <person name="Andreopoulos B."/>
            <person name="Baker S."/>
            <person name="Barry K."/>
            <person name="Bills G."/>
            <person name="Bluhm B."/>
            <person name="Cannon C."/>
            <person name="Castanera R."/>
            <person name="Culley D."/>
            <person name="Daum C."/>
            <person name="Ezra D."/>
            <person name="Gonzalez J."/>
            <person name="Henrissat B."/>
            <person name="Kuo A."/>
            <person name="Liang C."/>
            <person name="Lipzen A."/>
            <person name="Lutzoni F."/>
            <person name="Magnuson J."/>
            <person name="Mondo S."/>
            <person name="Nolan M."/>
            <person name="Ohm R."/>
            <person name="Pangilinan J."/>
            <person name="Park H.-J."/>
            <person name="Ramirez L."/>
            <person name="Alfaro M."/>
            <person name="Sun H."/>
            <person name="Tritt A."/>
            <person name="Yoshinaga Y."/>
            <person name="Zwiers L.-H."/>
            <person name="Turgeon B."/>
            <person name="Goodwin S."/>
            <person name="Spatafora J."/>
            <person name="Crous P."/>
            <person name="Grigoriev I."/>
        </authorList>
    </citation>
    <scope>NUCLEOTIDE SEQUENCE</scope>
    <source>
        <strain evidence="2">CBS 113818</strain>
    </source>
</reference>
<proteinExistence type="predicted"/>
<evidence type="ECO:0000313" key="2">
    <source>
        <dbReference type="EMBL" id="KAF2826751.1"/>
    </source>
</evidence>
<evidence type="ECO:0000256" key="1">
    <source>
        <dbReference type="SAM" id="MobiDB-lite"/>
    </source>
</evidence>
<dbReference type="OrthoDB" id="3801238at2759"/>
<feature type="compositionally biased region" description="Basic residues" evidence="1">
    <location>
        <begin position="211"/>
        <end position="231"/>
    </location>
</feature>
<accession>A0A6A7A0H0</accession>
<dbReference type="AlphaFoldDB" id="A0A6A7A0H0"/>
<feature type="compositionally biased region" description="Low complexity" evidence="1">
    <location>
        <begin position="190"/>
        <end position="206"/>
    </location>
</feature>
<name>A0A6A7A0H0_9PLEO</name>
<feature type="compositionally biased region" description="Basic residues" evidence="1">
    <location>
        <begin position="413"/>
        <end position="429"/>
    </location>
</feature>
<dbReference type="EMBL" id="MU006225">
    <property type="protein sequence ID" value="KAF2826751.1"/>
    <property type="molecule type" value="Genomic_DNA"/>
</dbReference>
<feature type="region of interest" description="Disordered" evidence="1">
    <location>
        <begin position="290"/>
        <end position="561"/>
    </location>
</feature>